<name>G6YMB4_9HYPH</name>
<evidence type="ECO:0000313" key="2">
    <source>
        <dbReference type="Proteomes" id="UP000002949"/>
    </source>
</evidence>
<proteinExistence type="predicted"/>
<organism evidence="1 2">
    <name type="scientific">Mesorhizobium amorphae CCNWGS0123</name>
    <dbReference type="NCBI Taxonomy" id="1082933"/>
    <lineage>
        <taxon>Bacteria</taxon>
        <taxon>Pseudomonadati</taxon>
        <taxon>Pseudomonadota</taxon>
        <taxon>Alphaproteobacteria</taxon>
        <taxon>Hyphomicrobiales</taxon>
        <taxon>Phyllobacteriaceae</taxon>
        <taxon>Mesorhizobium</taxon>
    </lineage>
</organism>
<dbReference type="Proteomes" id="UP000002949">
    <property type="component" value="Unassembled WGS sequence"/>
</dbReference>
<accession>G6YMB4</accession>
<dbReference type="AlphaFoldDB" id="G6YMB4"/>
<evidence type="ECO:0000313" key="1">
    <source>
        <dbReference type="EMBL" id="EHH02122.1"/>
    </source>
</evidence>
<dbReference type="EMBL" id="AGSN01000271">
    <property type="protein sequence ID" value="EHH02122.1"/>
    <property type="molecule type" value="Genomic_DNA"/>
</dbReference>
<keyword evidence="2" id="KW-1185">Reference proteome</keyword>
<protein>
    <submittedName>
        <fullName evidence="1">Uncharacterized protein</fullName>
    </submittedName>
</protein>
<sequence length="53" mass="6160">MPRRLAMFMPHALRLDHFFDRTSSVWAASQSAVRASSSPHRLTFPWMSVSPDW</sequence>
<reference evidence="1 2" key="1">
    <citation type="journal article" date="2012" name="J. Bacteriol.">
        <title>Draft Genome Sequence of Plant Growth-Promoting Rhizobium Mesorhizobium amorphae, Isolated from Zinc-Lead Mine Tailings.</title>
        <authorList>
            <person name="Hao X."/>
            <person name="Lin Y."/>
            <person name="Johnstone L."/>
            <person name="Baltrus D.A."/>
            <person name="Miller S.J."/>
            <person name="Wei G."/>
            <person name="Rensing C."/>
        </authorList>
    </citation>
    <scope>NUCLEOTIDE SEQUENCE [LARGE SCALE GENOMIC DNA]</scope>
    <source>
        <strain evidence="1 2">CCNWGS0123</strain>
    </source>
</reference>
<gene>
    <name evidence="1" type="ORF">MEA186_35799</name>
</gene>